<protein>
    <submittedName>
        <fullName evidence="1">Uncharacterized protein</fullName>
    </submittedName>
</protein>
<dbReference type="EMBL" id="JAOYFB010000036">
    <property type="protein sequence ID" value="KAK4021756.1"/>
    <property type="molecule type" value="Genomic_DNA"/>
</dbReference>
<gene>
    <name evidence="1" type="ORF">OUZ56_003665</name>
</gene>
<accession>A0ABR0A9E3</accession>
<evidence type="ECO:0000313" key="2">
    <source>
        <dbReference type="Proteomes" id="UP001234178"/>
    </source>
</evidence>
<proteinExistence type="predicted"/>
<comment type="caution">
    <text evidence="1">The sequence shown here is derived from an EMBL/GenBank/DDBJ whole genome shotgun (WGS) entry which is preliminary data.</text>
</comment>
<dbReference type="Proteomes" id="UP001234178">
    <property type="component" value="Unassembled WGS sequence"/>
</dbReference>
<name>A0ABR0A9E3_9CRUS</name>
<evidence type="ECO:0000313" key="1">
    <source>
        <dbReference type="EMBL" id="KAK4021756.1"/>
    </source>
</evidence>
<organism evidence="1 2">
    <name type="scientific">Daphnia magna</name>
    <dbReference type="NCBI Taxonomy" id="35525"/>
    <lineage>
        <taxon>Eukaryota</taxon>
        <taxon>Metazoa</taxon>
        <taxon>Ecdysozoa</taxon>
        <taxon>Arthropoda</taxon>
        <taxon>Crustacea</taxon>
        <taxon>Branchiopoda</taxon>
        <taxon>Diplostraca</taxon>
        <taxon>Cladocera</taxon>
        <taxon>Anomopoda</taxon>
        <taxon>Daphniidae</taxon>
        <taxon>Daphnia</taxon>
    </lineage>
</organism>
<sequence>MKRMACPRQPCNHCVEANYHPIPRNCPIATRAVAQQQRKDYTEATKIQIKRNNMANLNEMQQAIASLRAVVQTQQQAQQQQGNALQTALQAIQNNQNAFVSQPLPTFSGTVDEDVYDWLFVQQFNGN</sequence>
<reference evidence="1 2" key="1">
    <citation type="journal article" date="2023" name="Nucleic Acids Res.">
        <title>The hologenome of Daphnia magna reveals possible DNA methylation and microbiome-mediated evolution of the host genome.</title>
        <authorList>
            <person name="Chaturvedi A."/>
            <person name="Li X."/>
            <person name="Dhandapani V."/>
            <person name="Marshall H."/>
            <person name="Kissane S."/>
            <person name="Cuenca-Cambronero M."/>
            <person name="Asole G."/>
            <person name="Calvet F."/>
            <person name="Ruiz-Romero M."/>
            <person name="Marangio P."/>
            <person name="Guigo R."/>
            <person name="Rago D."/>
            <person name="Mirbahai L."/>
            <person name="Eastwood N."/>
            <person name="Colbourne J.K."/>
            <person name="Zhou J."/>
            <person name="Mallon E."/>
            <person name="Orsini L."/>
        </authorList>
    </citation>
    <scope>NUCLEOTIDE SEQUENCE [LARGE SCALE GENOMIC DNA]</scope>
    <source>
        <strain evidence="1">LRV0_1</strain>
    </source>
</reference>
<keyword evidence="2" id="KW-1185">Reference proteome</keyword>